<dbReference type="AlphaFoldDB" id="A0A016UJR7"/>
<evidence type="ECO:0000313" key="2">
    <source>
        <dbReference type="Proteomes" id="UP000024635"/>
    </source>
</evidence>
<evidence type="ECO:0000313" key="1">
    <source>
        <dbReference type="EMBL" id="EYC15151.1"/>
    </source>
</evidence>
<dbReference type="EMBL" id="JARK01001374">
    <property type="protein sequence ID" value="EYC15151.1"/>
    <property type="molecule type" value="Genomic_DNA"/>
</dbReference>
<name>A0A016UJR7_9BILA</name>
<dbReference type="Proteomes" id="UP000024635">
    <property type="component" value="Unassembled WGS sequence"/>
</dbReference>
<organism evidence="1 2">
    <name type="scientific">Ancylostoma ceylanicum</name>
    <dbReference type="NCBI Taxonomy" id="53326"/>
    <lineage>
        <taxon>Eukaryota</taxon>
        <taxon>Metazoa</taxon>
        <taxon>Ecdysozoa</taxon>
        <taxon>Nematoda</taxon>
        <taxon>Chromadorea</taxon>
        <taxon>Rhabditida</taxon>
        <taxon>Rhabditina</taxon>
        <taxon>Rhabditomorpha</taxon>
        <taxon>Strongyloidea</taxon>
        <taxon>Ancylostomatidae</taxon>
        <taxon>Ancylostomatinae</taxon>
        <taxon>Ancylostoma</taxon>
    </lineage>
</organism>
<proteinExistence type="predicted"/>
<comment type="caution">
    <text evidence="1">The sequence shown here is derived from an EMBL/GenBank/DDBJ whole genome shotgun (WGS) entry which is preliminary data.</text>
</comment>
<gene>
    <name evidence="1" type="primary">Acey_s0038.g3657</name>
    <name evidence="1" type="ORF">Y032_0038g3657</name>
</gene>
<reference evidence="2" key="1">
    <citation type="journal article" date="2015" name="Nat. Genet.">
        <title>The genome and transcriptome of the zoonotic hookworm Ancylostoma ceylanicum identify infection-specific gene families.</title>
        <authorList>
            <person name="Schwarz E.M."/>
            <person name="Hu Y."/>
            <person name="Antoshechkin I."/>
            <person name="Miller M.M."/>
            <person name="Sternberg P.W."/>
            <person name="Aroian R.V."/>
        </authorList>
    </citation>
    <scope>NUCLEOTIDE SEQUENCE</scope>
    <source>
        <strain evidence="2">HY135</strain>
    </source>
</reference>
<accession>A0A016UJR7</accession>
<dbReference type="OrthoDB" id="5848222at2759"/>
<protein>
    <submittedName>
        <fullName evidence="1">Uncharacterized protein</fullName>
    </submittedName>
</protein>
<keyword evidence="2" id="KW-1185">Reference proteome</keyword>
<sequence length="66" mass="7388">MAGIARVDCNCNQDIRQRFCVATIAEKLRGTSSQWYGKVLRDDNGSVRKISWQESKTVPKATMTAP</sequence>